<dbReference type="EMBL" id="FRBL01000001">
    <property type="protein sequence ID" value="SHL00394.1"/>
    <property type="molecule type" value="Genomic_DNA"/>
</dbReference>
<dbReference type="InterPro" id="IPR044672">
    <property type="entry name" value="MOCS2A"/>
</dbReference>
<accession>A0A1M6X394</accession>
<dbReference type="RefSeq" id="WP_073078312.1">
    <property type="nucleotide sequence ID" value="NZ_FRBL01000001.1"/>
</dbReference>
<organism evidence="4 5">
    <name type="scientific">Chitinophaga jiangningensis</name>
    <dbReference type="NCBI Taxonomy" id="1419482"/>
    <lineage>
        <taxon>Bacteria</taxon>
        <taxon>Pseudomonadati</taxon>
        <taxon>Bacteroidota</taxon>
        <taxon>Chitinophagia</taxon>
        <taxon>Chitinophagales</taxon>
        <taxon>Chitinophagaceae</taxon>
        <taxon>Chitinophaga</taxon>
    </lineage>
</organism>
<dbReference type="PANTHER" id="PTHR33359">
    <property type="entry name" value="MOLYBDOPTERIN SYNTHASE SULFUR CARRIER SUBUNIT"/>
    <property type="match status" value="1"/>
</dbReference>
<evidence type="ECO:0000313" key="4">
    <source>
        <dbReference type="EMBL" id="SHL00394.1"/>
    </source>
</evidence>
<dbReference type="PANTHER" id="PTHR33359:SF1">
    <property type="entry name" value="MOLYBDOPTERIN SYNTHASE SULFUR CARRIER SUBUNIT"/>
    <property type="match status" value="1"/>
</dbReference>
<reference evidence="4 5" key="1">
    <citation type="submission" date="2016-11" db="EMBL/GenBank/DDBJ databases">
        <authorList>
            <person name="Jaros S."/>
            <person name="Januszkiewicz K."/>
            <person name="Wedrychowicz H."/>
        </authorList>
    </citation>
    <scope>NUCLEOTIDE SEQUENCE [LARGE SCALE GENOMIC DNA]</scope>
    <source>
        <strain evidence="4 5">DSM 27406</strain>
    </source>
</reference>
<keyword evidence="1" id="KW-0547">Nucleotide-binding</keyword>
<comment type="similarity">
    <text evidence="2">Belongs to the MoaD family.</text>
</comment>
<dbReference type="Gene3D" id="3.10.20.30">
    <property type="match status" value="1"/>
</dbReference>
<dbReference type="NCBIfam" id="TIGR01682">
    <property type="entry name" value="moaD"/>
    <property type="match status" value="1"/>
</dbReference>
<dbReference type="STRING" id="1419482.SAMN05444266_101874"/>
<dbReference type="AlphaFoldDB" id="A0A1M6X394"/>
<keyword evidence="5" id="KW-1185">Reference proteome</keyword>
<protein>
    <recommendedName>
        <fullName evidence="3">Molybdopterin synthase sulfur carrier subunit</fullName>
    </recommendedName>
</protein>
<sequence length="77" mass="7991">MNVMLFGVAKDIAGVARMQLPEGIATVGALKAWLLAAYPAFEQLNSLMIAVNKAYAADTQAVTTTDEIAIIPPVSGG</sequence>
<dbReference type="InterPro" id="IPR003749">
    <property type="entry name" value="ThiS/MoaD-like"/>
</dbReference>
<evidence type="ECO:0000256" key="1">
    <source>
        <dbReference type="ARBA" id="ARBA00022741"/>
    </source>
</evidence>
<dbReference type="GO" id="GO:0006777">
    <property type="term" value="P:Mo-molybdopterin cofactor biosynthetic process"/>
    <property type="evidence" value="ECO:0007669"/>
    <property type="project" value="InterPro"/>
</dbReference>
<dbReference type="InterPro" id="IPR012675">
    <property type="entry name" value="Beta-grasp_dom_sf"/>
</dbReference>
<gene>
    <name evidence="4" type="ORF">SAMN05444266_101874</name>
</gene>
<dbReference type="InterPro" id="IPR016155">
    <property type="entry name" value="Mopterin_synth/thiamin_S_b"/>
</dbReference>
<dbReference type="SUPFAM" id="SSF54285">
    <property type="entry name" value="MoaD/ThiS"/>
    <property type="match status" value="1"/>
</dbReference>
<dbReference type="CDD" id="cd00754">
    <property type="entry name" value="Ubl_MoaD"/>
    <property type="match status" value="1"/>
</dbReference>
<dbReference type="Proteomes" id="UP000184420">
    <property type="component" value="Unassembled WGS sequence"/>
</dbReference>
<name>A0A1M6X394_9BACT</name>
<dbReference type="UniPathway" id="UPA00344"/>
<dbReference type="GO" id="GO:1990133">
    <property type="term" value="C:molybdopterin adenylyltransferase complex"/>
    <property type="evidence" value="ECO:0007669"/>
    <property type="project" value="TreeGrafter"/>
</dbReference>
<evidence type="ECO:0000256" key="2">
    <source>
        <dbReference type="ARBA" id="ARBA00024200"/>
    </source>
</evidence>
<dbReference type="OrthoDB" id="598356at2"/>
<dbReference type="Pfam" id="PF02597">
    <property type="entry name" value="ThiS"/>
    <property type="match status" value="1"/>
</dbReference>
<evidence type="ECO:0000256" key="3">
    <source>
        <dbReference type="ARBA" id="ARBA00024247"/>
    </source>
</evidence>
<proteinExistence type="inferred from homology"/>
<dbReference type="GO" id="GO:0000166">
    <property type="term" value="F:nucleotide binding"/>
    <property type="evidence" value="ECO:0007669"/>
    <property type="project" value="UniProtKB-KW"/>
</dbReference>
<evidence type="ECO:0000313" key="5">
    <source>
        <dbReference type="Proteomes" id="UP000184420"/>
    </source>
</evidence>